<dbReference type="Proteomes" id="UP000225706">
    <property type="component" value="Unassembled WGS sequence"/>
</dbReference>
<dbReference type="SMART" id="SM00404">
    <property type="entry name" value="PTPc_motif"/>
    <property type="match status" value="2"/>
</dbReference>
<evidence type="ECO:0000256" key="3">
    <source>
        <dbReference type="ARBA" id="ARBA00022912"/>
    </source>
</evidence>
<dbReference type="Gene3D" id="3.90.190.10">
    <property type="entry name" value="Protein tyrosine phosphatase superfamily"/>
    <property type="match status" value="2"/>
</dbReference>
<dbReference type="SUPFAM" id="SSF52799">
    <property type="entry name" value="(Phosphotyrosine protein) phosphatases II"/>
    <property type="match status" value="2"/>
</dbReference>
<evidence type="ECO:0000256" key="2">
    <source>
        <dbReference type="ARBA" id="ARBA00022801"/>
    </source>
</evidence>
<dbReference type="PROSITE" id="PS50055">
    <property type="entry name" value="TYR_PHOSPHATASE_PTP"/>
    <property type="match status" value="2"/>
</dbReference>
<dbReference type="Pfam" id="PF00102">
    <property type="entry name" value="Y_phosphatase"/>
    <property type="match status" value="2"/>
</dbReference>
<feature type="domain" description="Reverse transcriptase" evidence="8">
    <location>
        <begin position="1"/>
        <end position="186"/>
    </location>
</feature>
<keyword evidence="10" id="KW-1185">Reference proteome</keyword>
<dbReference type="EMBL" id="LSMT01000536">
    <property type="protein sequence ID" value="PFX16568.1"/>
    <property type="molecule type" value="Genomic_DNA"/>
</dbReference>
<sequence length="1090" mass="124741">MAWVDVRKAYDSVDHKWLKEMFALHRFPTWIGNLIARLCGRWNTKITAVTKQGVETSERIAFRKGLPQGDALCPRLFTLCLNPIAWKLKASEGYRLSKPISAKITDLLYIDDLKIYAASEAKLERIMKGVRNAMEDVGLQWNERKCAVVHVRRGRLQEPEENGIGAGEAITSLREDAQYKFLGVLENVKQQDGLVLEQAEKEYLKRLSVVWSSPLSDYYKVLATNQFALPVMSYFMWTQVWPIADLQRIDRETRKIMVENGARHPLASTDQLYIPRSSGGRGLKSVESEYKLIKIKAAVKLCANTDPTLKLVREFEERAVDKGRRSMLKDASGFARELGIELELEHPEPVGRTEEGELVDKKKIGVFAKKALYTKRRQGIEEQRWQGKLVANRWQDDQLDRSCFSLLCEWRTAPTYTIAALEELYQQLLPTKGYSTRKAKTSGDSDARSSRPPNANLDVESQKKQKRKRKEFELRRSSLKKKLLAAPGEVVNDADHPPITVDQFAKHVAKLHKSDDRGYMIEYNKLDSGQEYPCDAGLMPENKAKNRYGNIIAYDHSRVVLSPIEGESGSDYINATRIDGYNKPNAYIACQGPVPPTFDDFWRMVWEQQSSTIVMLTNLQERHKLKCHKYWPDETQDYGDISVMLVRSEHYSDYNIRTFNVKRESEKEEREVKQFHFTVWPDHGVPEYPTALLAFRRRVRAYNPADAGPPIVHCSAGVGRTGTFMVIDSTLDRIKAESTIDIFNFVAYLRSRRPAMVQTEEQYTFCHDAILEALQCGNTQIYAHDLRITLARMNDVDPETKMTRFESEFKRLNKVSPVLHKGHCIVASYPENKEKNRSAEILAPDCYRVVLTAIDDNESTSYINAVHISGYKQQHAFIVTQHPLTSTVTDFWRMLCEQESSCVVLFDSREQEGDFPEFWQDSETDAKTYDDMLTVQRLAANSSSVDNLKATYDQTEITEKTFKATDLRTPEKSLRIKMFQYSGWVNENEEPPASGLITLIAKVEKWQQHSGNGPITVVCSDGLGRSGTFCALYSVLERLKIEQVVDVFQAIKAMRIPRPGLVKTAGEYKFVHYAIQDYLSAFDDYANFKP</sequence>
<evidence type="ECO:0000313" key="9">
    <source>
        <dbReference type="EMBL" id="PFX16568.1"/>
    </source>
</evidence>
<feature type="domain" description="Tyrosine-protein phosphatase" evidence="6">
    <location>
        <begin position="805"/>
        <end position="1078"/>
    </location>
</feature>
<evidence type="ECO:0000256" key="4">
    <source>
        <dbReference type="ARBA" id="ARBA00051722"/>
    </source>
</evidence>
<dbReference type="SMART" id="SM00194">
    <property type="entry name" value="PTPc"/>
    <property type="match status" value="2"/>
</dbReference>
<dbReference type="PANTHER" id="PTHR19134:SF561">
    <property type="entry name" value="PROTEIN TYROSINE PHOSPHATASE 36E, ISOFORM A"/>
    <property type="match status" value="1"/>
</dbReference>
<dbReference type="InterPro" id="IPR003595">
    <property type="entry name" value="Tyr_Pase_cat"/>
</dbReference>
<dbReference type="SUPFAM" id="SSF56672">
    <property type="entry name" value="DNA/RNA polymerases"/>
    <property type="match status" value="1"/>
</dbReference>
<dbReference type="PRINTS" id="PR00700">
    <property type="entry name" value="PRTYPHPHTASE"/>
</dbReference>
<gene>
    <name evidence="9" type="primary">Ptprs</name>
    <name evidence="9" type="ORF">AWC38_SpisGene19158</name>
</gene>
<dbReference type="FunFam" id="3.90.190.10:FF:000102">
    <property type="entry name" value="Receptor-type tyrosine-protein phosphatase"/>
    <property type="match status" value="1"/>
</dbReference>
<dbReference type="InterPro" id="IPR000477">
    <property type="entry name" value="RT_dom"/>
</dbReference>
<dbReference type="OrthoDB" id="6058203at2759"/>
<dbReference type="InterPro" id="IPR043128">
    <property type="entry name" value="Rev_trsase/Diguanyl_cyclase"/>
</dbReference>
<dbReference type="InterPro" id="IPR029021">
    <property type="entry name" value="Prot-tyrosine_phosphatase-like"/>
</dbReference>
<dbReference type="PROSITE" id="PS50878">
    <property type="entry name" value="RT_POL"/>
    <property type="match status" value="1"/>
</dbReference>
<evidence type="ECO:0000259" key="8">
    <source>
        <dbReference type="PROSITE" id="PS50878"/>
    </source>
</evidence>
<reference evidence="10" key="1">
    <citation type="journal article" date="2017" name="bioRxiv">
        <title>Comparative analysis of the genomes of Stylophora pistillata and Acropora digitifera provides evidence for extensive differences between species of corals.</title>
        <authorList>
            <person name="Voolstra C.R."/>
            <person name="Li Y."/>
            <person name="Liew Y.J."/>
            <person name="Baumgarten S."/>
            <person name="Zoccola D."/>
            <person name="Flot J.-F."/>
            <person name="Tambutte S."/>
            <person name="Allemand D."/>
            <person name="Aranda M."/>
        </authorList>
    </citation>
    <scope>NUCLEOTIDE SEQUENCE [LARGE SCALE GENOMIC DNA]</scope>
</reference>
<feature type="domain" description="Tyrosine specific protein phosphatases" evidence="7">
    <location>
        <begin position="994"/>
        <end position="1069"/>
    </location>
</feature>
<comment type="caution">
    <text evidence="9">The sequence shown here is derived from an EMBL/GenBank/DDBJ whole genome shotgun (WGS) entry which is preliminary data.</text>
</comment>
<dbReference type="STRING" id="50429.A0A2B4RJN0"/>
<name>A0A2B4RJN0_STYPI</name>
<dbReference type="EC" id="3.1.3.48" evidence="1"/>
<dbReference type="InterPro" id="IPR000242">
    <property type="entry name" value="PTP_cat"/>
</dbReference>
<comment type="catalytic activity">
    <reaction evidence="4">
        <text>O-phospho-L-tyrosyl-[protein] + H2O = L-tyrosyl-[protein] + phosphate</text>
        <dbReference type="Rhea" id="RHEA:10684"/>
        <dbReference type="Rhea" id="RHEA-COMP:10136"/>
        <dbReference type="Rhea" id="RHEA-COMP:20101"/>
        <dbReference type="ChEBI" id="CHEBI:15377"/>
        <dbReference type="ChEBI" id="CHEBI:43474"/>
        <dbReference type="ChEBI" id="CHEBI:46858"/>
        <dbReference type="ChEBI" id="CHEBI:61978"/>
        <dbReference type="EC" id="3.1.3.48"/>
    </reaction>
</comment>
<keyword evidence="3" id="KW-0904">Protein phosphatase</keyword>
<keyword evidence="2" id="KW-0378">Hydrolase</keyword>
<protein>
    <recommendedName>
        <fullName evidence="1">protein-tyrosine-phosphatase</fullName>
        <ecNumber evidence="1">3.1.3.48</ecNumber>
    </recommendedName>
</protein>
<evidence type="ECO:0000256" key="5">
    <source>
        <dbReference type="SAM" id="MobiDB-lite"/>
    </source>
</evidence>
<dbReference type="PANTHER" id="PTHR19134">
    <property type="entry name" value="RECEPTOR-TYPE TYROSINE-PROTEIN PHOSPHATASE"/>
    <property type="match status" value="1"/>
</dbReference>
<dbReference type="PROSITE" id="PS00383">
    <property type="entry name" value="TYR_PHOSPHATASE_1"/>
    <property type="match status" value="1"/>
</dbReference>
<dbReference type="InterPro" id="IPR050348">
    <property type="entry name" value="Protein-Tyr_Phosphatase"/>
</dbReference>
<dbReference type="GO" id="GO:0004725">
    <property type="term" value="F:protein tyrosine phosphatase activity"/>
    <property type="evidence" value="ECO:0007669"/>
    <property type="project" value="UniProtKB-EC"/>
</dbReference>
<dbReference type="AlphaFoldDB" id="A0A2B4RJN0"/>
<dbReference type="FunFam" id="3.90.190.10:FF:000088">
    <property type="entry name" value="Receptor protein-tyrosine phosphatase LAR"/>
    <property type="match status" value="1"/>
</dbReference>
<feature type="domain" description="Tyrosine specific protein phosphatases" evidence="7">
    <location>
        <begin position="693"/>
        <end position="764"/>
    </location>
</feature>
<accession>A0A2B4RJN0</accession>
<dbReference type="InterPro" id="IPR000387">
    <property type="entry name" value="Tyr_Pase_dom"/>
</dbReference>
<dbReference type="Gene3D" id="3.30.70.270">
    <property type="match status" value="1"/>
</dbReference>
<keyword evidence="9" id="KW-0675">Receptor</keyword>
<evidence type="ECO:0000259" key="6">
    <source>
        <dbReference type="PROSITE" id="PS50055"/>
    </source>
</evidence>
<evidence type="ECO:0000256" key="1">
    <source>
        <dbReference type="ARBA" id="ARBA00013064"/>
    </source>
</evidence>
<dbReference type="Pfam" id="PF00078">
    <property type="entry name" value="RVT_1"/>
    <property type="match status" value="1"/>
</dbReference>
<dbReference type="InterPro" id="IPR043502">
    <property type="entry name" value="DNA/RNA_pol_sf"/>
</dbReference>
<evidence type="ECO:0000259" key="7">
    <source>
        <dbReference type="PROSITE" id="PS50056"/>
    </source>
</evidence>
<feature type="domain" description="Tyrosine-protein phosphatase" evidence="6">
    <location>
        <begin position="519"/>
        <end position="773"/>
    </location>
</feature>
<feature type="region of interest" description="Disordered" evidence="5">
    <location>
        <begin position="435"/>
        <end position="472"/>
    </location>
</feature>
<dbReference type="InterPro" id="IPR016130">
    <property type="entry name" value="Tyr_Pase_AS"/>
</dbReference>
<evidence type="ECO:0000313" key="10">
    <source>
        <dbReference type="Proteomes" id="UP000225706"/>
    </source>
</evidence>
<proteinExistence type="predicted"/>
<organism evidence="9 10">
    <name type="scientific">Stylophora pistillata</name>
    <name type="common">Smooth cauliflower coral</name>
    <dbReference type="NCBI Taxonomy" id="50429"/>
    <lineage>
        <taxon>Eukaryota</taxon>
        <taxon>Metazoa</taxon>
        <taxon>Cnidaria</taxon>
        <taxon>Anthozoa</taxon>
        <taxon>Hexacorallia</taxon>
        <taxon>Scleractinia</taxon>
        <taxon>Astrocoeniina</taxon>
        <taxon>Pocilloporidae</taxon>
        <taxon>Stylophora</taxon>
    </lineage>
</organism>
<dbReference type="PROSITE" id="PS50056">
    <property type="entry name" value="TYR_PHOSPHATASE_2"/>
    <property type="match status" value="2"/>
</dbReference>